<dbReference type="GeneID" id="18238250"/>
<evidence type="ECO:0000256" key="3">
    <source>
        <dbReference type="ARBA" id="ARBA00022553"/>
    </source>
</evidence>
<dbReference type="Proteomes" id="UP000007241">
    <property type="component" value="Unassembled WGS sequence"/>
</dbReference>
<dbReference type="InterPro" id="IPR027357">
    <property type="entry name" value="DOCKER_dom"/>
</dbReference>
<dbReference type="STRING" id="684364.F4NXN9"/>
<dbReference type="Gene3D" id="1.20.1270.350">
    <property type="entry name" value="Dedicator of cytokinesis N-terminal subdomain"/>
    <property type="match status" value="1"/>
</dbReference>
<dbReference type="Pfam" id="PF23554">
    <property type="entry name" value="TPR_DOCK"/>
    <property type="match status" value="1"/>
</dbReference>
<dbReference type="GO" id="GO:0005085">
    <property type="term" value="F:guanyl-nucleotide exchange factor activity"/>
    <property type="evidence" value="ECO:0000318"/>
    <property type="project" value="GO_Central"/>
</dbReference>
<dbReference type="GO" id="GO:0031267">
    <property type="term" value="F:small GTPase binding"/>
    <property type="evidence" value="ECO:0000318"/>
    <property type="project" value="GO_Central"/>
</dbReference>
<evidence type="ECO:0000256" key="2">
    <source>
        <dbReference type="ARBA" id="ARBA00022490"/>
    </source>
</evidence>
<evidence type="ECO:0000256" key="6">
    <source>
        <dbReference type="SAM" id="MobiDB-lite"/>
    </source>
</evidence>
<feature type="domain" description="DOCKER" evidence="8">
    <location>
        <begin position="1769"/>
        <end position="2336"/>
    </location>
</feature>
<evidence type="ECO:0000313" key="9">
    <source>
        <dbReference type="EMBL" id="EGF82173.1"/>
    </source>
</evidence>
<dbReference type="InterPro" id="IPR027007">
    <property type="entry name" value="C2_DOCK-type_domain"/>
</dbReference>
<feature type="region of interest" description="Disordered" evidence="6">
    <location>
        <begin position="16"/>
        <end position="40"/>
    </location>
</feature>
<dbReference type="GO" id="GO:0007264">
    <property type="term" value="P:small GTPase-mediated signal transduction"/>
    <property type="evidence" value="ECO:0007669"/>
    <property type="project" value="InterPro"/>
</dbReference>
<dbReference type="HOGENOM" id="CLU_000595_3_0_1"/>
<feature type="region of interest" description="Disordered" evidence="6">
    <location>
        <begin position="2350"/>
        <end position="2371"/>
    </location>
</feature>
<dbReference type="EMBL" id="GL882881">
    <property type="protein sequence ID" value="EGF82173.1"/>
    <property type="molecule type" value="Genomic_DNA"/>
</dbReference>
<proteinExistence type="inferred from homology"/>
<gene>
    <name evidence="9" type="ORF">BATDEDRAFT_23562</name>
</gene>
<dbReference type="Pfam" id="PF06920">
    <property type="entry name" value="DHR-2_Lobe_A"/>
    <property type="match status" value="1"/>
</dbReference>
<evidence type="ECO:0000313" key="10">
    <source>
        <dbReference type="Proteomes" id="UP000007241"/>
    </source>
</evidence>
<dbReference type="PANTHER" id="PTHR45653:SF10">
    <property type="entry name" value="MYOBLAST CITY, ISOFORM B"/>
    <property type="match status" value="1"/>
</dbReference>
<evidence type="ECO:0000259" key="8">
    <source>
        <dbReference type="PROSITE" id="PS51651"/>
    </source>
</evidence>
<dbReference type="InterPro" id="IPR056372">
    <property type="entry name" value="TPR_DOCK"/>
</dbReference>
<dbReference type="InterPro" id="IPR043162">
    <property type="entry name" value="DOCK_C_lobe_C"/>
</dbReference>
<dbReference type="CDD" id="cd11684">
    <property type="entry name" value="DHR2_DOCK"/>
    <property type="match status" value="1"/>
</dbReference>
<dbReference type="Pfam" id="PF14429">
    <property type="entry name" value="DOCK-C2"/>
    <property type="match status" value="1"/>
</dbReference>
<dbReference type="OMA" id="KPFHHSG"/>
<feature type="compositionally biased region" description="Polar residues" evidence="6">
    <location>
        <begin position="173"/>
        <end position="199"/>
    </location>
</feature>
<dbReference type="Gene3D" id="1.25.40.410">
    <property type="match status" value="1"/>
</dbReference>
<dbReference type="GO" id="GO:0005886">
    <property type="term" value="C:plasma membrane"/>
    <property type="evidence" value="ECO:0000318"/>
    <property type="project" value="GO_Central"/>
</dbReference>
<dbReference type="OrthoDB" id="18896at2759"/>
<dbReference type="Pfam" id="PF16172">
    <property type="entry name" value="DOCK_N"/>
    <property type="match status" value="1"/>
</dbReference>
<dbReference type="GO" id="GO:0005737">
    <property type="term" value="C:cytoplasm"/>
    <property type="evidence" value="ECO:0000318"/>
    <property type="project" value="GO_Central"/>
</dbReference>
<sequence length="2504" mass="275975">MPELFKRLLEQSLLTLQPGTPRAQQPKQSQQEQSQTQQQAWHPLPIQPPTFAVVRSLFIPPPEYLAVPSAQPYLHRLEVGDHIQLLEVNSAWYRGLLYPASKPIVSNSSLGSLSVSTDAEQNNTVQSTTNSSTFVGVRPCIVPIAFVTLVGSNKAASAASLTDLSASIATSTPQSAQTANPSSNHGTENVHTQESNQASDAALGDSNHNASSSSIDIASKAHNDLTIDTAVVLHGHRGVSLPAIPNPAAGTKTVSRHHPPLLIPPHDSIDGLDDPFLDGVASTLREWCIHINGLLMDEKYDMYPIVSSIFRTVAHARQTLRSRTLSVAETISCRRKIIAQINTGNKLLNLDTVLYDATTGQLLSDQCLSVIDLYTCFSNDLLNSKSADGDKQPNGESSTGHDNELTISSSTSLSISAVPDAADNGDSKAVSHWLTKSSNGPQVKDDPYSISRFHMYMEFKSCVASYCQIGEMIELHFFIYDATNRQILSEEYSIRLNSNGQPSEERSSLDFSNSEKLATLFTDVSGKDISHKLMLVCRMVHVRVASISNNQSVFDKAMKSGAAVANTVRGKFSSSAINASFLKGSKDANPLNPENLSGHRYIRRQFGAAAVPISKAFEHLSNDTVHTKECHMKIVIPTYTDSDSVHLDDLLSQPDLLSAPSFAQSITVSIATFSNDSPIYACRSGILTDIVPSCRLGYFGAISWAIPQVSRMDRSFKLLGDRSRALSSDSKNTIPIVAKRNTIFLTLEEGSFPSVRLSSGRGIQVSVRARLANGECVRGAFLAGAGEEAVDYFDSIVFANSITPKWSETIRIDLVPSTFRKAHLFLTFRVCAPSTAEIIGDKFAFAFIPLIKSQYAVITDSVHQLTLYKFDRFTAAPSIYLNFQAGPNLFVPAHMLLSPTKSIAEAADAISKLPTLKDTLTVRTSLFSTVMTQDPALLNLLNWRQHVTVTNGNITPVLAAFAHVDDMEVYKFMPAIFKELMGLWVATMDPKLTYFPSGNASAIQRHVFQKLVFVLTVAADKRFVNNIESFEAFVQSHVEGTPAWVVISEQLEQLLRSGADIQLGKLLRATIKVMHNVTAVIIYAASALVLQESSSMPVTSINPIHINGVPFNRYEPTTCVERVLALHEGIQYLVSLDEPDHALAAQVLALQHFPNFLIMSSRVFDSTQTEKLIVSFLTSINVSKPKLKSGRLVLLRTLMTLPEFSAYLGCLRKITIEILLDSMTLSTTETLHKNLNSSSILSHGSDGRVSSNQSYSTIDMTFNSDVLDSKVVVQITGLLEEILHHIQPRVNMIKTRQSESVDQEDNTEECLGQMVKKDIGKTTWGNIFFAICSLFLALHNQVKKVCNNEDAVGLATSPSKGQGLSANAICQQRKELQDLGAIIVSMMSIFSSSEIQNILKDRTTTLGVVSTAQLLVIMIQAFQVFLQPDVFNTSWLTFHITVVKTTLKFLDIIKSTFIMLHAYHKNSLSFGSGRQPGASEITLTGADQLTDGDGVDFNSTSDHNDTKTFEKSELSESLQQQALHAESFNLTSILELGWGEFFQVLIDLIGVPMLNLAKAGPQRARIVQKLDGDIRRDAAMLLVDSWDSCSKLLCTEQRLQAMPSGFIGSLIELTLHDHSVMRNATVDVLYGILKAEFMAEENFKRIEGDCFDYVHTAIENGDIGDMRATGIVNNISRSNLFSETTTPDEESRKPYSPQQKLPSQQVDLFFITALESRLAHEDHPTFVHLSRTFLRAISKFVKIISVHRQLPLNELDERITSTIRVLRFLKNARRKSLFIKYLHSLFEIHMSEGHWVEAALTLKHHADLLNWFEDVAVEPMPEYGFTSWQTEFERKEQILMQTIKLLEQGQALERAVELCSCLADEYRYRVWDYTHLSSILRFQANMYDKMISEERYYPMYYRVSFYGRGFPRRVSGKQYVYRGEQWEKLSAFCERIQTEYPDSKIISKNGPVDDDIKDSDGRYLQITAVSPVADIREWATASDRSYGGVFSQECSGMFGTIGWDLEARSVASMLAEEKVEYDPTTAGDTAGGLPLWLFEQELFGDDPEAKETLLRQSCIPPQLRSYYEHNEVSIFAFSRPIRRKDGSDPENHPAQEFLELWTEKTILLSEDTFPSMNYRSRVCQVMTFEISPVENAIATVRSKTKQLLGFEKQFRSDSELILSDSARRSTAKAMARVSSNSIVSNLSRGSHTSSLATPWTTTGFNGSVNGAIPEGQISEGGPPASSSANASASSLNNVNPFTMALNGAVDAPVNGGIPMYKAAFLTQPFLGASYNSSKHREILNAAILEHVEVIYRCLAVHDQVVPLQMRPLHDEILKMFNKNYAAEIAELGLSAAPRLSVSTSQYSATQSIRRGRTSTTSPYPAGKLGPILTRNTADRQSMLRNLALGGQLNSAGTAFGDTNDIASPVSSGTTGPPSKLGYRGIKKQSTLQTNLKQSTLYHSASSTNISTTHAAHNRRPSFGSPDALVAISASNYTLPAGASLGGITALNGNGPSTTENLHSQ</sequence>
<dbReference type="InterPro" id="IPR035892">
    <property type="entry name" value="C2_domain_sf"/>
</dbReference>
<organism evidence="9 10">
    <name type="scientific">Batrachochytrium dendrobatidis (strain JAM81 / FGSC 10211)</name>
    <name type="common">Frog chytrid fungus</name>
    <dbReference type="NCBI Taxonomy" id="684364"/>
    <lineage>
        <taxon>Eukaryota</taxon>
        <taxon>Fungi</taxon>
        <taxon>Fungi incertae sedis</taxon>
        <taxon>Chytridiomycota</taxon>
        <taxon>Chytridiomycota incertae sedis</taxon>
        <taxon>Chytridiomycetes</taxon>
        <taxon>Rhizophydiales</taxon>
        <taxon>Rhizophydiales incertae sedis</taxon>
        <taxon>Batrachochytrium</taxon>
    </lineage>
</organism>
<feature type="compositionally biased region" description="Low complexity" evidence="6">
    <location>
        <begin position="24"/>
        <end position="39"/>
    </location>
</feature>
<evidence type="ECO:0000256" key="4">
    <source>
        <dbReference type="ARBA" id="ARBA00022658"/>
    </source>
</evidence>
<dbReference type="PROSITE" id="PS51650">
    <property type="entry name" value="C2_DOCK"/>
    <property type="match status" value="1"/>
</dbReference>
<protein>
    <submittedName>
        <fullName evidence="9">Uncharacterized protein</fullName>
    </submittedName>
</protein>
<dbReference type="InterPro" id="IPR043161">
    <property type="entry name" value="DOCK_C_lobe_A"/>
</dbReference>
<keyword evidence="2" id="KW-0963">Cytoplasm</keyword>
<evidence type="ECO:0000256" key="5">
    <source>
        <dbReference type="PROSITE-ProRule" id="PRU00983"/>
    </source>
</evidence>
<dbReference type="Gene3D" id="2.60.40.150">
    <property type="entry name" value="C2 domain"/>
    <property type="match status" value="1"/>
</dbReference>
<dbReference type="PROSITE" id="PS51651">
    <property type="entry name" value="DOCKER"/>
    <property type="match status" value="1"/>
</dbReference>
<comment type="similarity">
    <text evidence="5">Belongs to the DOCK family.</text>
</comment>
<dbReference type="InterPro" id="IPR046773">
    <property type="entry name" value="DOCKER_Lobe_C"/>
</dbReference>
<reference evidence="9 10" key="1">
    <citation type="submission" date="2009-12" db="EMBL/GenBank/DDBJ databases">
        <title>The draft genome of Batrachochytrium dendrobatidis.</title>
        <authorList>
            <consortium name="US DOE Joint Genome Institute (JGI-PGF)"/>
            <person name="Kuo A."/>
            <person name="Salamov A."/>
            <person name="Schmutz J."/>
            <person name="Lucas S."/>
            <person name="Pitluck S."/>
            <person name="Rosenblum E."/>
            <person name="Stajich J."/>
            <person name="Eisen M."/>
            <person name="Grigoriev I.V."/>
        </authorList>
    </citation>
    <scope>NUCLEOTIDE SEQUENCE [LARGE SCALE GENOMIC DNA]</scope>
    <source>
        <strain evidence="10">JAM81 / FGSC 10211</strain>
    </source>
</reference>
<dbReference type="Gene3D" id="1.20.58.740">
    <property type="match status" value="1"/>
</dbReference>
<feature type="region of interest" description="Disordered" evidence="6">
    <location>
        <begin position="172"/>
        <end position="213"/>
    </location>
</feature>
<dbReference type="InterPro" id="IPR046769">
    <property type="entry name" value="DOCKER_Lobe_A"/>
</dbReference>
<name>F4NXN9_BATDJ</name>
<keyword evidence="4" id="KW-0344">Guanine-nucleotide releasing factor</keyword>
<comment type="subcellular location">
    <subcellularLocation>
        <location evidence="1">Cytoplasm</location>
    </subcellularLocation>
</comment>
<dbReference type="InterPro" id="IPR032376">
    <property type="entry name" value="DOCK_N"/>
</dbReference>
<keyword evidence="3" id="KW-0597">Phosphoprotein</keyword>
<evidence type="ECO:0000259" key="7">
    <source>
        <dbReference type="PROSITE" id="PS51650"/>
    </source>
</evidence>
<dbReference type="Pfam" id="PF20421">
    <property type="entry name" value="DHR-2_Lobe_C"/>
    <property type="match status" value="1"/>
</dbReference>
<feature type="compositionally biased region" description="Polar residues" evidence="6">
    <location>
        <begin position="2350"/>
        <end position="2362"/>
    </location>
</feature>
<keyword evidence="10" id="KW-1185">Reference proteome</keyword>
<feature type="domain" description="C2 DOCK-type" evidence="7">
    <location>
        <begin position="740"/>
        <end position="927"/>
    </location>
</feature>
<dbReference type="InParanoid" id="F4NXN9"/>
<dbReference type="InterPro" id="IPR026791">
    <property type="entry name" value="DOCK"/>
</dbReference>
<accession>F4NXN9</accession>
<dbReference type="RefSeq" id="XP_006677319.1">
    <property type="nucleotide sequence ID" value="XM_006677256.1"/>
</dbReference>
<dbReference type="InterPro" id="IPR042455">
    <property type="entry name" value="DOCK_N_sub1"/>
</dbReference>
<evidence type="ECO:0000256" key="1">
    <source>
        <dbReference type="ARBA" id="ARBA00004496"/>
    </source>
</evidence>
<dbReference type="PANTHER" id="PTHR45653">
    <property type="entry name" value="DEDICATOR OF CYTOKINESIS"/>
    <property type="match status" value="1"/>
</dbReference>